<accession>A0A521DR02</accession>
<evidence type="ECO:0000313" key="1">
    <source>
        <dbReference type="EMBL" id="SMO73360.1"/>
    </source>
</evidence>
<organism evidence="1 2">
    <name type="scientific">Pedobacter westerhofensis</name>
    <dbReference type="NCBI Taxonomy" id="425512"/>
    <lineage>
        <taxon>Bacteria</taxon>
        <taxon>Pseudomonadati</taxon>
        <taxon>Bacteroidota</taxon>
        <taxon>Sphingobacteriia</taxon>
        <taxon>Sphingobacteriales</taxon>
        <taxon>Sphingobacteriaceae</taxon>
        <taxon>Pedobacter</taxon>
    </lineage>
</organism>
<dbReference type="EMBL" id="FXTN01000006">
    <property type="protein sequence ID" value="SMO73360.1"/>
    <property type="molecule type" value="Genomic_DNA"/>
</dbReference>
<proteinExistence type="predicted"/>
<reference evidence="1 2" key="1">
    <citation type="submission" date="2017-05" db="EMBL/GenBank/DDBJ databases">
        <authorList>
            <person name="Varghese N."/>
            <person name="Submissions S."/>
        </authorList>
    </citation>
    <scope>NUCLEOTIDE SEQUENCE [LARGE SCALE GENOMIC DNA]</scope>
    <source>
        <strain evidence="1 2">DSM 19036</strain>
    </source>
</reference>
<protein>
    <submittedName>
        <fullName evidence="1">Uncharacterized protein</fullName>
    </submittedName>
</protein>
<dbReference type="Proteomes" id="UP000320300">
    <property type="component" value="Unassembled WGS sequence"/>
</dbReference>
<dbReference type="AlphaFoldDB" id="A0A521DR02"/>
<name>A0A521DR02_9SPHI</name>
<evidence type="ECO:0000313" key="2">
    <source>
        <dbReference type="Proteomes" id="UP000320300"/>
    </source>
</evidence>
<keyword evidence="2" id="KW-1185">Reference proteome</keyword>
<sequence length="37" mass="4446">MRYYFQLPDPMLSLSDPRHGYPILKLLTRYFVTNLSV</sequence>
<gene>
    <name evidence="1" type="ORF">SAMN06265348_10648</name>
</gene>